<dbReference type="NCBIfam" id="TIGR04183">
    <property type="entry name" value="Por_Secre_tail"/>
    <property type="match status" value="1"/>
</dbReference>
<evidence type="ECO:0000313" key="4">
    <source>
        <dbReference type="EMBL" id="PSR55808.1"/>
    </source>
</evidence>
<dbReference type="Gene3D" id="2.60.120.380">
    <property type="match status" value="1"/>
</dbReference>
<keyword evidence="5" id="KW-1185">Reference proteome</keyword>
<reference evidence="4 5" key="1">
    <citation type="submission" date="2018-03" db="EMBL/GenBank/DDBJ databases">
        <title>Adhaeribacter sp. HMF7605 Genome sequencing and assembly.</title>
        <authorList>
            <person name="Kang H."/>
            <person name="Kang J."/>
            <person name="Cha I."/>
            <person name="Kim H."/>
            <person name="Joh K."/>
        </authorList>
    </citation>
    <scope>NUCLEOTIDE SEQUENCE [LARGE SCALE GENOMIC DNA]</scope>
    <source>
        <strain evidence="4 5">HMF7605</strain>
    </source>
</reference>
<gene>
    <name evidence="4" type="ORF">AHMF7605_21060</name>
</gene>
<sequence length="768" mass="84844">MVSAIYLYRLNCFQRYFICMTRFLFCFLVISFGIFTRQSFGQQYYEFRYQNNVKITVGTKIFANPWAGGLNSAVFSKIDLNHDETEDLFVFDRTQNKITTYLAHQVNGQWTWQHQPEYEVLFPDSLQDWVVLRDYNQDGRKDIFTKTNLGIKVYRNATPPNGTLQFTLAEDFIRFNNGVNIQVSGDDLPGIQDLDNDGDLDILCFDFASGHTIQLYKNLQAEDKLATDSLRYKLEDAWWGKLTKCEDDCGHYVFNSACRTTGTKHSVPATILALDLDNDRDKDVLLGGDPCSELVRITNQGTPAKAVMSSSGVSKIFPSNTTPANFRQFLGAYYEDVTFDNVPDLLVSPYLPANIDGINTNQSVWLYRNTATATARPVFSFEQNNFLQDNALDVGEDSAPAFADVDADGDLDLLLGNYATMRDDNAISSVSLYENMGTATEPEFRFKSDDYANLSSLGLQGIKPRFADVNGDNALDLTFTVINSPTGSNKYILNEAKAGQAFNFDVAKVESLSIGENVGDIALFYDLDRDGDQDVLIGASLPITETSGPLLFYRNTGTAAKPVYTLANESFGNIPYSEEAIRTLYPLITDLNNDNSPELLTVDNRGVIKIYADFMADLNATFQETPALLANSISNQAVATRLGAHTALAAADLNGDKQPEIIAGNSGGGLFYLTQQLRNGTGVDEEKPSSTLAVSVFPNPATQEVTITGPEKMVVNLYSSEGRKVRSSHSGYAREHQFNVAGLAAGLYYVQVQTSAGKTAGYRLLISQ</sequence>
<keyword evidence="1" id="KW-0732">Signal</keyword>
<keyword evidence="2" id="KW-0812">Transmembrane</keyword>
<dbReference type="AlphaFoldDB" id="A0A2T2YJY0"/>
<proteinExistence type="predicted"/>
<accession>A0A2T2YJY0</accession>
<dbReference type="PANTHER" id="PTHR44103:SF1">
    <property type="entry name" value="PROPROTEIN CONVERTASE P"/>
    <property type="match status" value="1"/>
</dbReference>
<evidence type="ECO:0000256" key="2">
    <source>
        <dbReference type="SAM" id="Phobius"/>
    </source>
</evidence>
<organism evidence="4 5">
    <name type="scientific">Adhaeribacter arboris</name>
    <dbReference type="NCBI Taxonomy" id="2072846"/>
    <lineage>
        <taxon>Bacteria</taxon>
        <taxon>Pseudomonadati</taxon>
        <taxon>Bacteroidota</taxon>
        <taxon>Cytophagia</taxon>
        <taxon>Cytophagales</taxon>
        <taxon>Hymenobacteraceae</taxon>
        <taxon>Adhaeribacter</taxon>
    </lineage>
</organism>
<keyword evidence="2" id="KW-1133">Transmembrane helix</keyword>
<dbReference type="Pfam" id="PF18962">
    <property type="entry name" value="Por_Secre_tail"/>
    <property type="match status" value="1"/>
</dbReference>
<dbReference type="InterPro" id="IPR028994">
    <property type="entry name" value="Integrin_alpha_N"/>
</dbReference>
<dbReference type="PANTHER" id="PTHR44103">
    <property type="entry name" value="PROPROTEIN CONVERTASE P"/>
    <property type="match status" value="1"/>
</dbReference>
<evidence type="ECO:0000259" key="3">
    <source>
        <dbReference type="Pfam" id="PF18962"/>
    </source>
</evidence>
<dbReference type="Proteomes" id="UP000240357">
    <property type="component" value="Unassembled WGS sequence"/>
</dbReference>
<evidence type="ECO:0000256" key="1">
    <source>
        <dbReference type="ARBA" id="ARBA00022729"/>
    </source>
</evidence>
<dbReference type="Gene3D" id="2.130.10.130">
    <property type="entry name" value="Integrin alpha, N-terminal"/>
    <property type="match status" value="1"/>
</dbReference>
<feature type="domain" description="Secretion system C-terminal sorting" evidence="3">
    <location>
        <begin position="696"/>
        <end position="763"/>
    </location>
</feature>
<dbReference type="EMBL" id="PYFT01000001">
    <property type="protein sequence ID" value="PSR55808.1"/>
    <property type="molecule type" value="Genomic_DNA"/>
</dbReference>
<keyword evidence="2" id="KW-0472">Membrane</keyword>
<dbReference type="InterPro" id="IPR013517">
    <property type="entry name" value="FG-GAP"/>
</dbReference>
<name>A0A2T2YJY0_9BACT</name>
<feature type="transmembrane region" description="Helical" evidence="2">
    <location>
        <begin position="16"/>
        <end position="35"/>
    </location>
</feature>
<comment type="caution">
    <text evidence="4">The sequence shown here is derived from an EMBL/GenBank/DDBJ whole genome shotgun (WGS) entry which is preliminary data.</text>
</comment>
<dbReference type="SUPFAM" id="SSF69318">
    <property type="entry name" value="Integrin alpha N-terminal domain"/>
    <property type="match status" value="2"/>
</dbReference>
<evidence type="ECO:0000313" key="5">
    <source>
        <dbReference type="Proteomes" id="UP000240357"/>
    </source>
</evidence>
<dbReference type="Pfam" id="PF13517">
    <property type="entry name" value="FG-GAP_3"/>
    <property type="match status" value="1"/>
</dbReference>
<dbReference type="InterPro" id="IPR026444">
    <property type="entry name" value="Secre_tail"/>
</dbReference>
<protein>
    <recommendedName>
        <fullName evidence="3">Secretion system C-terminal sorting domain-containing protein</fullName>
    </recommendedName>
</protein>